<name>A0A3N4JLB5_9PEZI</name>
<keyword evidence="1" id="KW-1133">Transmembrane helix</keyword>
<evidence type="ECO:0000313" key="2">
    <source>
        <dbReference type="EMBL" id="RPA97541.1"/>
    </source>
</evidence>
<dbReference type="Gene3D" id="2.40.50.140">
    <property type="entry name" value="Nucleic acid-binding proteins"/>
    <property type="match status" value="1"/>
</dbReference>
<evidence type="ECO:0000256" key="1">
    <source>
        <dbReference type="SAM" id="Phobius"/>
    </source>
</evidence>
<dbReference type="OrthoDB" id="5417511at2759"/>
<dbReference type="SUPFAM" id="SSF50249">
    <property type="entry name" value="Nucleic acid-binding proteins"/>
    <property type="match status" value="1"/>
</dbReference>
<evidence type="ECO:0000313" key="3">
    <source>
        <dbReference type="Proteomes" id="UP000276215"/>
    </source>
</evidence>
<keyword evidence="3" id="KW-1185">Reference proteome</keyword>
<dbReference type="InterPro" id="IPR012340">
    <property type="entry name" value="NA-bd_OB-fold"/>
</dbReference>
<dbReference type="AlphaFoldDB" id="A0A3N4JLB5"/>
<keyword evidence="1" id="KW-0812">Transmembrane</keyword>
<accession>A0A3N4JLB5</accession>
<proteinExistence type="predicted"/>
<sequence>MHYTGNEPGLSFGSVVSVFGRVANGWISGGRVEIAEAGEVGEGVEIGEVIPLKAYSAGVGNTPTSTTTTTATAVGILVCIKSQTPRTTTRTTTTGPPPTPSLRIQILDATSEASLTLWGPSATAAQSACWTPFNTALYITSAKVNMFNGSVQISPTQSSTLHALPLSAPVGAGLRRHVLRAYPHTRLQLPTMAWPPPAAGVGLLFTLAEFSAHAASRARSRKRIAGVGVVWGYLSVVLTGVEIVLLWKRNILFLGDCGGECVYTSTPDTHVCACAGNSEGVCGCAWSPNPSILTSLTDETATIPGTALIFSAKAWNSLLTPHISSKSAQELAQLETQLSYARCTLSVVWDSAIGVLYVCDVSP</sequence>
<dbReference type="Proteomes" id="UP000276215">
    <property type="component" value="Unassembled WGS sequence"/>
</dbReference>
<dbReference type="EMBL" id="ML120403">
    <property type="protein sequence ID" value="RPA97541.1"/>
    <property type="molecule type" value="Genomic_DNA"/>
</dbReference>
<gene>
    <name evidence="2" type="ORF">L873DRAFT_1809597</name>
</gene>
<protein>
    <submittedName>
        <fullName evidence="2">Uncharacterized protein</fullName>
    </submittedName>
</protein>
<reference evidence="2 3" key="1">
    <citation type="journal article" date="2018" name="Nat. Ecol. Evol.">
        <title>Pezizomycetes genomes reveal the molecular basis of ectomycorrhizal truffle lifestyle.</title>
        <authorList>
            <person name="Murat C."/>
            <person name="Payen T."/>
            <person name="Noel B."/>
            <person name="Kuo A."/>
            <person name="Morin E."/>
            <person name="Chen J."/>
            <person name="Kohler A."/>
            <person name="Krizsan K."/>
            <person name="Balestrini R."/>
            <person name="Da Silva C."/>
            <person name="Montanini B."/>
            <person name="Hainaut M."/>
            <person name="Levati E."/>
            <person name="Barry K.W."/>
            <person name="Belfiori B."/>
            <person name="Cichocki N."/>
            <person name="Clum A."/>
            <person name="Dockter R.B."/>
            <person name="Fauchery L."/>
            <person name="Guy J."/>
            <person name="Iotti M."/>
            <person name="Le Tacon F."/>
            <person name="Lindquist E.A."/>
            <person name="Lipzen A."/>
            <person name="Malagnac F."/>
            <person name="Mello A."/>
            <person name="Molinier V."/>
            <person name="Miyauchi S."/>
            <person name="Poulain J."/>
            <person name="Riccioni C."/>
            <person name="Rubini A."/>
            <person name="Sitrit Y."/>
            <person name="Splivallo R."/>
            <person name="Traeger S."/>
            <person name="Wang M."/>
            <person name="Zifcakova L."/>
            <person name="Wipf D."/>
            <person name="Zambonelli A."/>
            <person name="Paolocci F."/>
            <person name="Nowrousian M."/>
            <person name="Ottonello S."/>
            <person name="Baldrian P."/>
            <person name="Spatafora J.W."/>
            <person name="Henrissat B."/>
            <person name="Nagy L.G."/>
            <person name="Aury J.M."/>
            <person name="Wincker P."/>
            <person name="Grigoriev I.V."/>
            <person name="Bonfante P."/>
            <person name="Martin F.M."/>
        </authorList>
    </citation>
    <scope>NUCLEOTIDE SEQUENCE [LARGE SCALE GENOMIC DNA]</scope>
    <source>
        <strain evidence="2 3">120613-1</strain>
    </source>
</reference>
<keyword evidence="1" id="KW-0472">Membrane</keyword>
<feature type="transmembrane region" description="Helical" evidence="1">
    <location>
        <begin position="224"/>
        <end position="247"/>
    </location>
</feature>
<organism evidence="2 3">
    <name type="scientific">Choiromyces venosus 120613-1</name>
    <dbReference type="NCBI Taxonomy" id="1336337"/>
    <lineage>
        <taxon>Eukaryota</taxon>
        <taxon>Fungi</taxon>
        <taxon>Dikarya</taxon>
        <taxon>Ascomycota</taxon>
        <taxon>Pezizomycotina</taxon>
        <taxon>Pezizomycetes</taxon>
        <taxon>Pezizales</taxon>
        <taxon>Tuberaceae</taxon>
        <taxon>Choiromyces</taxon>
    </lineage>
</organism>